<dbReference type="PROSITE" id="PS00108">
    <property type="entry name" value="PROTEIN_KINASE_ST"/>
    <property type="match status" value="1"/>
</dbReference>
<evidence type="ECO:0000256" key="3">
    <source>
        <dbReference type="ARBA" id="ARBA00022679"/>
    </source>
</evidence>
<dbReference type="Gene3D" id="1.10.510.10">
    <property type="entry name" value="Transferase(Phosphotransferase) domain 1"/>
    <property type="match status" value="1"/>
</dbReference>
<reference evidence="8 9" key="1">
    <citation type="journal article" date="2016" name="Mol. Biol. Evol.">
        <title>Comparative Genomics of Early-Diverging Mushroom-Forming Fungi Provides Insights into the Origins of Lignocellulose Decay Capabilities.</title>
        <authorList>
            <person name="Nagy L.G."/>
            <person name="Riley R."/>
            <person name="Tritt A."/>
            <person name="Adam C."/>
            <person name="Daum C."/>
            <person name="Floudas D."/>
            <person name="Sun H."/>
            <person name="Yadav J.S."/>
            <person name="Pangilinan J."/>
            <person name="Larsson K.H."/>
            <person name="Matsuura K."/>
            <person name="Barry K."/>
            <person name="Labutti K."/>
            <person name="Kuo R."/>
            <person name="Ohm R.A."/>
            <person name="Bhattacharya S.S."/>
            <person name="Shirouzu T."/>
            <person name="Yoshinaga Y."/>
            <person name="Martin F.M."/>
            <person name="Grigoriev I.V."/>
            <person name="Hibbett D.S."/>
        </authorList>
    </citation>
    <scope>NUCLEOTIDE SEQUENCE [LARGE SCALE GENOMIC DNA]</scope>
    <source>
        <strain evidence="8 9">HHB12029</strain>
    </source>
</reference>
<dbReference type="EMBL" id="KV425894">
    <property type="protein sequence ID" value="KZW01408.1"/>
    <property type="molecule type" value="Genomic_DNA"/>
</dbReference>
<evidence type="ECO:0000256" key="2">
    <source>
        <dbReference type="ARBA" id="ARBA00022527"/>
    </source>
</evidence>
<evidence type="ECO:0000313" key="8">
    <source>
        <dbReference type="EMBL" id="KZW01408.1"/>
    </source>
</evidence>
<evidence type="ECO:0000256" key="6">
    <source>
        <dbReference type="ARBA" id="ARBA00022840"/>
    </source>
</evidence>
<dbReference type="InterPro" id="IPR008271">
    <property type="entry name" value="Ser/Thr_kinase_AS"/>
</dbReference>
<proteinExistence type="inferred from homology"/>
<evidence type="ECO:0000256" key="5">
    <source>
        <dbReference type="ARBA" id="ARBA00022777"/>
    </source>
</evidence>
<evidence type="ECO:0000259" key="7">
    <source>
        <dbReference type="PROSITE" id="PS50011"/>
    </source>
</evidence>
<keyword evidence="6" id="KW-0067">ATP-binding</keyword>
<evidence type="ECO:0000313" key="9">
    <source>
        <dbReference type="Proteomes" id="UP000077266"/>
    </source>
</evidence>
<keyword evidence="3" id="KW-0808">Transferase</keyword>
<gene>
    <name evidence="8" type="ORF">EXIGLDRAFT_603102</name>
</gene>
<dbReference type="PROSITE" id="PS50011">
    <property type="entry name" value="PROTEIN_KINASE_DOM"/>
    <property type="match status" value="1"/>
</dbReference>
<keyword evidence="4" id="KW-0547">Nucleotide-binding</keyword>
<dbReference type="PANTHER" id="PTHR11584">
    <property type="entry name" value="SERINE/THREONINE PROTEIN KINASE"/>
    <property type="match status" value="1"/>
</dbReference>
<keyword evidence="2" id="KW-0723">Serine/threonine-protein kinase</keyword>
<dbReference type="GO" id="GO:0005524">
    <property type="term" value="F:ATP binding"/>
    <property type="evidence" value="ECO:0007669"/>
    <property type="project" value="UniProtKB-KW"/>
</dbReference>
<dbReference type="InterPro" id="IPR001245">
    <property type="entry name" value="Ser-Thr/Tyr_kinase_cat_dom"/>
</dbReference>
<dbReference type="SMART" id="SM00220">
    <property type="entry name" value="S_TKc"/>
    <property type="match status" value="1"/>
</dbReference>
<protein>
    <submittedName>
        <fullName evidence="8">Kinase-like protein</fullName>
    </submittedName>
</protein>
<dbReference type="InParanoid" id="A0A165NYR4"/>
<sequence>EISLWGRVSHRNLQRLLGVCYVPTSPLPAMVSEWHANGDITSYLKSKAHDPELQEIKYRLVSQYKYWLHENDIVHGDIKGANVLISNDGSARLSDFGFSMILTEYSRSRSQWSAAKGTIRWMAPEFFDEDDRVATHTRASDVWAIGCLIIEVCS</sequence>
<dbReference type="Proteomes" id="UP000077266">
    <property type="component" value="Unassembled WGS sequence"/>
</dbReference>
<dbReference type="Pfam" id="PF07714">
    <property type="entry name" value="PK_Tyr_Ser-Thr"/>
    <property type="match status" value="1"/>
</dbReference>
<dbReference type="STRING" id="1314781.A0A165NYR4"/>
<dbReference type="SUPFAM" id="SSF56112">
    <property type="entry name" value="Protein kinase-like (PK-like)"/>
    <property type="match status" value="1"/>
</dbReference>
<accession>A0A165NYR4</accession>
<dbReference type="InterPro" id="IPR000719">
    <property type="entry name" value="Prot_kinase_dom"/>
</dbReference>
<feature type="non-terminal residue" evidence="8">
    <location>
        <position position="1"/>
    </location>
</feature>
<keyword evidence="9" id="KW-1185">Reference proteome</keyword>
<dbReference type="PANTHER" id="PTHR11584:SF369">
    <property type="entry name" value="MITOGEN-ACTIVATED PROTEIN KINASE KINASE KINASE 19-RELATED"/>
    <property type="match status" value="1"/>
</dbReference>
<name>A0A165NYR4_EXIGL</name>
<organism evidence="8 9">
    <name type="scientific">Exidia glandulosa HHB12029</name>
    <dbReference type="NCBI Taxonomy" id="1314781"/>
    <lineage>
        <taxon>Eukaryota</taxon>
        <taxon>Fungi</taxon>
        <taxon>Dikarya</taxon>
        <taxon>Basidiomycota</taxon>
        <taxon>Agaricomycotina</taxon>
        <taxon>Agaricomycetes</taxon>
        <taxon>Auriculariales</taxon>
        <taxon>Exidiaceae</taxon>
        <taxon>Exidia</taxon>
    </lineage>
</organism>
<dbReference type="GO" id="GO:0004674">
    <property type="term" value="F:protein serine/threonine kinase activity"/>
    <property type="evidence" value="ECO:0007669"/>
    <property type="project" value="UniProtKB-KW"/>
</dbReference>
<evidence type="ECO:0000256" key="1">
    <source>
        <dbReference type="ARBA" id="ARBA00006529"/>
    </source>
</evidence>
<feature type="domain" description="Protein kinase" evidence="7">
    <location>
        <begin position="1"/>
        <end position="154"/>
    </location>
</feature>
<dbReference type="InterPro" id="IPR011009">
    <property type="entry name" value="Kinase-like_dom_sf"/>
</dbReference>
<dbReference type="OrthoDB" id="4062651at2759"/>
<dbReference type="AlphaFoldDB" id="A0A165NYR4"/>
<evidence type="ECO:0000256" key="4">
    <source>
        <dbReference type="ARBA" id="ARBA00022741"/>
    </source>
</evidence>
<comment type="similarity">
    <text evidence="1">Belongs to the protein kinase superfamily. STE Ser/Thr protein kinase family. MAP kinase kinase kinase subfamily.</text>
</comment>
<keyword evidence="5 8" id="KW-0418">Kinase</keyword>